<dbReference type="AlphaFoldDB" id="A0A4Y7RLW1"/>
<dbReference type="PANTHER" id="PTHR34322:SF2">
    <property type="entry name" value="TRANSPOSASE IS200-LIKE DOMAIN-CONTAINING PROTEIN"/>
    <property type="match status" value="1"/>
</dbReference>
<sequence length="255" mass="30059">MPRTAREKSRTGIYHMILRGINRQTIFEDDEDGNRFMQTLEEYQKKSEFKLYAYCLMGNHAHLLVKEEKEDLGVAMRRIGASYVYWYNWKYERCGHLFQDRYKSETVEDDQYFLTVLRYIHQNPVKAGLIKEAADYTWSSYREFLGTPKLVETDFVLGFFDSDKGKAIEKFKVFHTAEGRESCLEIDEKKKWKDSEAIELIKHVCQIAHCKEAQNLNKEKQCEYLKRLSAEGLSARQIGRITGIGRWVIHKAIES</sequence>
<dbReference type="GO" id="GO:0003677">
    <property type="term" value="F:DNA binding"/>
    <property type="evidence" value="ECO:0007669"/>
    <property type="project" value="InterPro"/>
</dbReference>
<gene>
    <name evidence="2" type="ORF">Pmgp_02896</name>
</gene>
<protein>
    <recommendedName>
        <fullName evidence="1">Transposase IS200-like domain-containing protein</fullName>
    </recommendedName>
</protein>
<dbReference type="GO" id="GO:0004803">
    <property type="term" value="F:transposase activity"/>
    <property type="evidence" value="ECO:0007669"/>
    <property type="project" value="InterPro"/>
</dbReference>
<dbReference type="InterPro" id="IPR036515">
    <property type="entry name" value="Transposase_17_sf"/>
</dbReference>
<evidence type="ECO:0000259" key="1">
    <source>
        <dbReference type="SMART" id="SM01321"/>
    </source>
</evidence>
<dbReference type="InterPro" id="IPR002686">
    <property type="entry name" value="Transposase_17"/>
</dbReference>
<keyword evidence="3" id="KW-1185">Reference proteome</keyword>
<dbReference type="GO" id="GO:0006313">
    <property type="term" value="P:DNA transposition"/>
    <property type="evidence" value="ECO:0007669"/>
    <property type="project" value="InterPro"/>
</dbReference>
<evidence type="ECO:0000313" key="2">
    <source>
        <dbReference type="EMBL" id="TEB09719.1"/>
    </source>
</evidence>
<dbReference type="Proteomes" id="UP000297597">
    <property type="component" value="Unassembled WGS sequence"/>
</dbReference>
<dbReference type="SUPFAM" id="SSF143422">
    <property type="entry name" value="Transposase IS200-like"/>
    <property type="match status" value="1"/>
</dbReference>
<dbReference type="Gene3D" id="3.30.70.1290">
    <property type="entry name" value="Transposase IS200-like"/>
    <property type="match status" value="1"/>
</dbReference>
<accession>A0A4Y7RLW1</accession>
<feature type="domain" description="Transposase IS200-like" evidence="1">
    <location>
        <begin position="9"/>
        <end position="123"/>
    </location>
</feature>
<dbReference type="NCBIfam" id="NF047646">
    <property type="entry name" value="REP_Tyr_transpos"/>
    <property type="match status" value="1"/>
</dbReference>
<evidence type="ECO:0000313" key="3">
    <source>
        <dbReference type="Proteomes" id="UP000297597"/>
    </source>
</evidence>
<name>A0A4Y7RLW1_9FIRM</name>
<dbReference type="Pfam" id="PF01797">
    <property type="entry name" value="Y1_Tnp"/>
    <property type="match status" value="1"/>
</dbReference>
<dbReference type="RefSeq" id="WP_134214682.1">
    <property type="nucleotide sequence ID" value="NZ_QFFZ01000039.1"/>
</dbReference>
<comment type="caution">
    <text evidence="2">The sequence shown here is derived from an EMBL/GenBank/DDBJ whole genome shotgun (WGS) entry which is preliminary data.</text>
</comment>
<reference evidence="2 3" key="1">
    <citation type="journal article" date="2018" name="Environ. Microbiol.">
        <title>Novel energy conservation strategies and behaviour of Pelotomaculum schinkii driving syntrophic propionate catabolism.</title>
        <authorList>
            <person name="Hidalgo-Ahumada C.A.P."/>
            <person name="Nobu M.K."/>
            <person name="Narihiro T."/>
            <person name="Tamaki H."/>
            <person name="Liu W.T."/>
            <person name="Kamagata Y."/>
            <person name="Stams A.J.M."/>
            <person name="Imachi H."/>
            <person name="Sousa D.Z."/>
        </authorList>
    </citation>
    <scope>NUCLEOTIDE SEQUENCE [LARGE SCALE GENOMIC DNA]</scope>
    <source>
        <strain evidence="2 3">MGP</strain>
    </source>
</reference>
<dbReference type="OrthoDB" id="9788881at2"/>
<dbReference type="PANTHER" id="PTHR34322">
    <property type="entry name" value="TRANSPOSASE, Y1_TNP DOMAIN-CONTAINING"/>
    <property type="match status" value="1"/>
</dbReference>
<dbReference type="SMART" id="SM01321">
    <property type="entry name" value="Y1_Tnp"/>
    <property type="match status" value="1"/>
</dbReference>
<proteinExistence type="predicted"/>
<dbReference type="EMBL" id="QFFZ01000039">
    <property type="protein sequence ID" value="TEB09719.1"/>
    <property type="molecule type" value="Genomic_DNA"/>
</dbReference>
<organism evidence="2 3">
    <name type="scientific">Pelotomaculum propionicicum</name>
    <dbReference type="NCBI Taxonomy" id="258475"/>
    <lineage>
        <taxon>Bacteria</taxon>
        <taxon>Bacillati</taxon>
        <taxon>Bacillota</taxon>
        <taxon>Clostridia</taxon>
        <taxon>Eubacteriales</taxon>
        <taxon>Desulfotomaculaceae</taxon>
        <taxon>Pelotomaculum</taxon>
    </lineage>
</organism>